<name>A0A2K3JNF6_TRIPR</name>
<dbReference type="AlphaFoldDB" id="A0A2K3JNF6"/>
<reference evidence="1 2" key="1">
    <citation type="journal article" date="2014" name="Am. J. Bot.">
        <title>Genome assembly and annotation for red clover (Trifolium pratense; Fabaceae).</title>
        <authorList>
            <person name="Istvanek J."/>
            <person name="Jaros M."/>
            <person name="Krenek A."/>
            <person name="Repkova J."/>
        </authorList>
    </citation>
    <scope>NUCLEOTIDE SEQUENCE [LARGE SCALE GENOMIC DNA]</scope>
    <source>
        <strain evidence="2">cv. Tatra</strain>
        <tissue evidence="1">Young leaves</tissue>
    </source>
</reference>
<evidence type="ECO:0000313" key="2">
    <source>
        <dbReference type="Proteomes" id="UP000236291"/>
    </source>
</evidence>
<dbReference type="ExpressionAtlas" id="A0A2K3JNF6">
    <property type="expression patterns" value="baseline"/>
</dbReference>
<dbReference type="PANTHER" id="PTHR46201:SF3">
    <property type="entry name" value="OS01G0877500 PROTEIN"/>
    <property type="match status" value="1"/>
</dbReference>
<reference evidence="1 2" key="2">
    <citation type="journal article" date="2017" name="Front. Plant Sci.">
        <title>Gene Classification and Mining of Molecular Markers Useful in Red Clover (Trifolium pratense) Breeding.</title>
        <authorList>
            <person name="Istvanek J."/>
            <person name="Dluhosova J."/>
            <person name="Dluhos P."/>
            <person name="Patkova L."/>
            <person name="Nedelnik J."/>
            <person name="Repkova J."/>
        </authorList>
    </citation>
    <scope>NUCLEOTIDE SEQUENCE [LARGE SCALE GENOMIC DNA]</scope>
    <source>
        <strain evidence="2">cv. Tatra</strain>
        <tissue evidence="1">Young leaves</tissue>
    </source>
</reference>
<organism evidence="1 2">
    <name type="scientific">Trifolium pratense</name>
    <name type="common">Red clover</name>
    <dbReference type="NCBI Taxonomy" id="57577"/>
    <lineage>
        <taxon>Eukaryota</taxon>
        <taxon>Viridiplantae</taxon>
        <taxon>Streptophyta</taxon>
        <taxon>Embryophyta</taxon>
        <taxon>Tracheophyta</taxon>
        <taxon>Spermatophyta</taxon>
        <taxon>Magnoliopsida</taxon>
        <taxon>eudicotyledons</taxon>
        <taxon>Gunneridae</taxon>
        <taxon>Pentapetalae</taxon>
        <taxon>rosids</taxon>
        <taxon>fabids</taxon>
        <taxon>Fabales</taxon>
        <taxon>Fabaceae</taxon>
        <taxon>Papilionoideae</taxon>
        <taxon>50 kb inversion clade</taxon>
        <taxon>NPAAA clade</taxon>
        <taxon>Hologalegina</taxon>
        <taxon>IRL clade</taxon>
        <taxon>Trifolieae</taxon>
        <taxon>Trifolium</taxon>
    </lineage>
</organism>
<dbReference type="Proteomes" id="UP000236291">
    <property type="component" value="Unassembled WGS sequence"/>
</dbReference>
<dbReference type="PANTHER" id="PTHR46201">
    <property type="entry name" value="PHD FINGER PROTEIN MALE MEIOCYTE DEATH 1-RELATED"/>
    <property type="match status" value="1"/>
</dbReference>
<gene>
    <name evidence="1" type="ORF">L195_g049204</name>
</gene>
<evidence type="ECO:0000313" key="1">
    <source>
        <dbReference type="EMBL" id="PNX55575.1"/>
    </source>
</evidence>
<dbReference type="STRING" id="57577.A0A2K3JNF6"/>
<accession>A0A2K3JNF6</accession>
<protein>
    <submittedName>
        <fullName evidence="1">PHD finger protein at1g33420-like protein</fullName>
    </submittedName>
</protein>
<dbReference type="EMBL" id="ASHM01072025">
    <property type="protein sequence ID" value="PNX55575.1"/>
    <property type="molecule type" value="Genomic_DNA"/>
</dbReference>
<proteinExistence type="predicted"/>
<sequence length="128" mass="14367">MIVTGEKPLKRLKRKATADFHNFPPSEDNFSGEPFRTNVRSFLTKHALLPPPSALFPHLLTWQIMFRVGGGLNETEDGSEPVVCLDVVEEDVARSRSVYCDQCRVVGELTRLLFADSHSVSSYYALVL</sequence>
<comment type="caution">
    <text evidence="1">The sequence shown here is derived from an EMBL/GenBank/DDBJ whole genome shotgun (WGS) entry which is preliminary data.</text>
</comment>